<dbReference type="EMBL" id="KV722456">
    <property type="protein sequence ID" value="OCH88314.1"/>
    <property type="molecule type" value="Genomic_DNA"/>
</dbReference>
<dbReference type="AlphaFoldDB" id="A0A8E2DJY2"/>
<accession>A0A8E2DJY2</accession>
<name>A0A8E2DJY2_9APHY</name>
<proteinExistence type="predicted"/>
<dbReference type="OrthoDB" id="2757829at2759"/>
<keyword evidence="2" id="KW-1185">Reference proteome</keyword>
<protein>
    <submittedName>
        <fullName evidence="1">Uncharacterized protein</fullName>
    </submittedName>
</protein>
<dbReference type="Proteomes" id="UP000250043">
    <property type="component" value="Unassembled WGS sequence"/>
</dbReference>
<evidence type="ECO:0000313" key="2">
    <source>
        <dbReference type="Proteomes" id="UP000250043"/>
    </source>
</evidence>
<evidence type="ECO:0000313" key="1">
    <source>
        <dbReference type="EMBL" id="OCH88314.1"/>
    </source>
</evidence>
<reference evidence="1 2" key="1">
    <citation type="submission" date="2016-07" db="EMBL/GenBank/DDBJ databases">
        <title>Draft genome of the white-rot fungus Obba rivulosa 3A-2.</title>
        <authorList>
            <consortium name="DOE Joint Genome Institute"/>
            <person name="Miettinen O."/>
            <person name="Riley R."/>
            <person name="Acob R."/>
            <person name="Barry K."/>
            <person name="Cullen D."/>
            <person name="De Vries R."/>
            <person name="Hainaut M."/>
            <person name="Hatakka A."/>
            <person name="Henrissat B."/>
            <person name="Hilden K."/>
            <person name="Kuo R."/>
            <person name="Labutti K."/>
            <person name="Lipzen A."/>
            <person name="Makela M.R."/>
            <person name="Sandor L."/>
            <person name="Spatafora J.W."/>
            <person name="Grigoriev I.V."/>
            <person name="Hibbett D.S."/>
        </authorList>
    </citation>
    <scope>NUCLEOTIDE SEQUENCE [LARGE SCALE GENOMIC DNA]</scope>
    <source>
        <strain evidence="1 2">3A-2</strain>
    </source>
</reference>
<organism evidence="1 2">
    <name type="scientific">Obba rivulosa</name>
    <dbReference type="NCBI Taxonomy" id="1052685"/>
    <lineage>
        <taxon>Eukaryota</taxon>
        <taxon>Fungi</taxon>
        <taxon>Dikarya</taxon>
        <taxon>Basidiomycota</taxon>
        <taxon>Agaricomycotina</taxon>
        <taxon>Agaricomycetes</taxon>
        <taxon>Polyporales</taxon>
        <taxon>Gelatoporiaceae</taxon>
        <taxon>Obba</taxon>
    </lineage>
</organism>
<gene>
    <name evidence="1" type="ORF">OBBRIDRAFT_836694</name>
</gene>
<sequence length="116" mass="13192">MVVPQQRRGVEWVHLPSGASYEPLNHTEINDLIFRTTLRLAQAGKRLLRAPYQLPDGLIFDWVLDNSARNEGPETLLKVEGVDPGSLRIVLRRREPIKALVLPQSPTLVSRYSERV</sequence>